<dbReference type="Pfam" id="PF00090">
    <property type="entry name" value="TSP_1"/>
    <property type="match status" value="1"/>
</dbReference>
<protein>
    <recommendedName>
        <fullName evidence="4">Thrombospondin type 1 domain-containing protein</fullName>
    </recommendedName>
</protein>
<dbReference type="WBParaSite" id="maker-PairedContig_6347-snap-gene-0.5-mRNA-1">
    <property type="protein sequence ID" value="maker-PairedContig_6347-snap-gene-0.5-mRNA-1"/>
    <property type="gene ID" value="maker-PairedContig_6347-snap-gene-0.5"/>
</dbReference>
<organism evidence="3">
    <name type="scientific">Wuchereria bancrofti</name>
    <dbReference type="NCBI Taxonomy" id="6293"/>
    <lineage>
        <taxon>Eukaryota</taxon>
        <taxon>Metazoa</taxon>
        <taxon>Ecdysozoa</taxon>
        <taxon>Nematoda</taxon>
        <taxon>Chromadorea</taxon>
        <taxon>Rhabditida</taxon>
        <taxon>Spirurina</taxon>
        <taxon>Spiruromorpha</taxon>
        <taxon>Filarioidea</taxon>
        <taxon>Onchocercidae</taxon>
        <taxon>Wuchereria</taxon>
    </lineage>
</organism>
<dbReference type="PROSITE" id="PS50092">
    <property type="entry name" value="TSP1"/>
    <property type="match status" value="1"/>
</dbReference>
<dbReference type="AlphaFoldDB" id="A0A1I8F0M3"/>
<feature type="region of interest" description="Disordered" evidence="1">
    <location>
        <begin position="145"/>
        <end position="173"/>
    </location>
</feature>
<feature type="region of interest" description="Disordered" evidence="1">
    <location>
        <begin position="1"/>
        <end position="54"/>
    </location>
</feature>
<dbReference type="STRING" id="6293.A0A1I8F0M3"/>
<dbReference type="InterPro" id="IPR000884">
    <property type="entry name" value="TSP1_rpt"/>
</dbReference>
<sequence length="306" mass="35852">MNERGGIFQEDYYPEHNKNKQPINPENDNTKEDEFDGIDYGKEQGSASEITDKQYSHQNFPYDSRTETFSSTLVPHVHFNQQSNLVQSVHERHNLTDPPLQEHLGVLSENFYRQQQFPEFLPEDFNHEQQIYSQPSGFKLDKYYRQQQQESTTSPEEYHREQQARPEPSGSEVDEYYRSQQQYNGKGQQDSLEAKHYPNSSRDLVHEQQLSSYVQVYRLSLNFEQFTSLTFLSSAIKCFANLMEFMTTWSIYPVTCGDSVQIRRRTCSSPTGINCLGDITQQRPCHFRPCDMWTDWNDNCGSCANH</sequence>
<accession>A0A1I8F0M3</accession>
<evidence type="ECO:0000313" key="2">
    <source>
        <dbReference type="WBParaSite" id="maker-PairedContig_6347-snap-gene-0.5-mRNA-1"/>
    </source>
</evidence>
<evidence type="ECO:0000313" key="3">
    <source>
        <dbReference type="WBParaSite" id="maker-PairedContig_984-snap-gene-0.2-mRNA-1"/>
    </source>
</evidence>
<reference evidence="2 3" key="1">
    <citation type="submission" date="2016-11" db="UniProtKB">
        <authorList>
            <consortium name="WormBaseParasite"/>
        </authorList>
    </citation>
    <scope>IDENTIFICATION</scope>
    <source>
        <strain evidence="2 3">pt0022</strain>
    </source>
</reference>
<name>A0A1I8F0M3_WUCBA</name>
<proteinExistence type="predicted"/>
<dbReference type="SUPFAM" id="SSF82895">
    <property type="entry name" value="TSP-1 type 1 repeat"/>
    <property type="match status" value="1"/>
</dbReference>
<evidence type="ECO:0000256" key="1">
    <source>
        <dbReference type="SAM" id="MobiDB-lite"/>
    </source>
</evidence>
<dbReference type="InterPro" id="IPR036383">
    <property type="entry name" value="TSP1_rpt_sf"/>
</dbReference>
<dbReference type="Gene3D" id="2.20.100.10">
    <property type="entry name" value="Thrombospondin type-1 (TSP1) repeat"/>
    <property type="match status" value="1"/>
</dbReference>
<dbReference type="WBParaSite" id="maker-PairedContig_984-snap-gene-0.2-mRNA-1">
    <property type="protein sequence ID" value="maker-PairedContig_984-snap-gene-0.2-mRNA-1"/>
    <property type="gene ID" value="maker-PairedContig_984-snap-gene-0.2"/>
</dbReference>
<evidence type="ECO:0008006" key="4">
    <source>
        <dbReference type="Google" id="ProtNLM"/>
    </source>
</evidence>